<keyword evidence="14" id="KW-1133">Transmembrane helix</keyword>
<dbReference type="Pfam" id="PF06479">
    <property type="entry name" value="Ribonuc_2-5A"/>
    <property type="match status" value="1"/>
</dbReference>
<dbReference type="InterPro" id="IPR018391">
    <property type="entry name" value="PQQ_b-propeller_rpt"/>
</dbReference>
<dbReference type="GO" id="GO:0046872">
    <property type="term" value="F:metal ion binding"/>
    <property type="evidence" value="ECO:0007669"/>
    <property type="project" value="UniProtKB-KW"/>
</dbReference>
<keyword evidence="18" id="KW-0511">Multifunctional enzyme</keyword>
<dbReference type="GO" id="GO:0042802">
    <property type="term" value="F:identical protein binding"/>
    <property type="evidence" value="ECO:0007669"/>
    <property type="project" value="EnsemblFungi"/>
</dbReference>
<dbReference type="GO" id="GO:0031505">
    <property type="term" value="P:fungal-type cell wall organization"/>
    <property type="evidence" value="ECO:0007669"/>
    <property type="project" value="EnsemblFungi"/>
</dbReference>
<feature type="region of interest" description="Disordered" evidence="21">
    <location>
        <begin position="611"/>
        <end position="685"/>
    </location>
</feature>
<evidence type="ECO:0000259" key="23">
    <source>
        <dbReference type="PROSITE" id="PS50011"/>
    </source>
</evidence>
<dbReference type="GO" id="GO:0006397">
    <property type="term" value="P:mRNA processing"/>
    <property type="evidence" value="ECO:0007669"/>
    <property type="project" value="InterPro"/>
</dbReference>
<dbReference type="SMART" id="SM00580">
    <property type="entry name" value="PUG"/>
    <property type="match status" value="1"/>
</dbReference>
<dbReference type="PROSITE" id="PS50011">
    <property type="entry name" value="PROTEIN_KINASE_DOM"/>
    <property type="match status" value="1"/>
</dbReference>
<dbReference type="FunFam" id="3.30.200.20:FF:000443">
    <property type="entry name" value="Serine/threonine-protein kinase/endoribonuclease IRE1"/>
    <property type="match status" value="1"/>
</dbReference>
<comment type="catalytic activity">
    <reaction evidence="20">
        <text>L-seryl-[protein] + ATP = O-phospho-L-seryl-[protein] + ADP + H(+)</text>
        <dbReference type="Rhea" id="RHEA:17989"/>
        <dbReference type="Rhea" id="RHEA-COMP:9863"/>
        <dbReference type="Rhea" id="RHEA-COMP:11604"/>
        <dbReference type="ChEBI" id="CHEBI:15378"/>
        <dbReference type="ChEBI" id="CHEBI:29999"/>
        <dbReference type="ChEBI" id="CHEBI:30616"/>
        <dbReference type="ChEBI" id="CHEBI:83421"/>
        <dbReference type="ChEBI" id="CHEBI:456216"/>
        <dbReference type="EC" id="2.7.11.1"/>
    </reaction>
    <physiologicalReaction direction="left-to-right" evidence="20">
        <dbReference type="Rhea" id="RHEA:17990"/>
    </physiologicalReaction>
</comment>
<evidence type="ECO:0000256" key="16">
    <source>
        <dbReference type="ARBA" id="ARBA00023180"/>
    </source>
</evidence>
<proteinExistence type="predicted"/>
<evidence type="ECO:0000256" key="18">
    <source>
        <dbReference type="ARBA" id="ARBA00023268"/>
    </source>
</evidence>
<keyword evidence="16" id="KW-0325">Glycoprotein</keyword>
<sequence>MNIRWHKFQILTFLLCLTGITCAFWDATRSKRSNDDQVVPQYDALDDTETPTQQNKQIFFQDYGSELRSIDDFKVTSLLLASDIEGNLHALNRNTGELVWTLLGQSPLVQISKQEVASETVLGSDGDENGSYPVNEEGKITWMIEPYEDGSLYYFTQEGGLQKLSSSVQNLIKESPFAMNGGEHVYTGSRKTSLYKIDARTGRLIDSFGPGCANEQNAHNHDLTGIEDLDEAVYSCPIDEQVEAGTSTILLGKTTYDLTIYSKNNTSWNITYSAWGPNNLDSDLVRQNYESLDGVYIAPFHDSSLLAIDSTSKVAKWVSNLPAIAVNVFDIFWDPSDADTDFGSLDSHFLVLPHPLHPNMGNAEEEVARLTEGTFVDRTKNGSWFAMSEYRYPSLVKSAPIAKYASSERWRSSSIFKSEDMMSIAIAGVHPRCGPYSESENSDVKQLPTGLPKSLQSYERGLYVPATREKNDHHLATRFSQTLPTPDVLSIDPPQNDSSLESGILSGSVTKVLLRLFENIVASLVLLGTLVLLSKLGVLPPLTQILSRFGLFKRTQSAVELVDMLLKDDVVELEKSFNLIKRERFGESPGTNGDDDEDIDISTIIEEKKLLQKQSDDHETTPHEKKKNVTIVEPDSGGDKEEGDDSALVNAPKKRKRGARGGKRNKKTQAVTDEQSVSPSEGLNTDNAISVIPSSIPNKSNLVISDVVLGYGSHGTVVFKGSFENRPVAVKRMLIDFYDVASHEINLLQESDDHPNVVRYFCSQESDRFLYIALELCGATLEDLIEKPQLFEGIKGKLDPVQILYQIANGLYHLHSLKIVHRDIKPQNILVVPPKKKHAKKITAVENESIVDEYSPIRLLISDFGLCKKLEADQSSFRATTAQAAGTAGWRAPELLVDDNDSIYNPSLASSSAGMAISSQSSEPLVFDSFSNRRFTRSIDVFSAGCIFYYVLTGGAHPFGDRYLREGNIIKGEYCLDLLDGNIDAVESKNLISRMISRDCTKRPDTGTILKHPFFWPVAKKLDFLLKVSDRFEIERRDPPSDLLLSLEAVALDVVGKEGWHSKFDQIFLENLGKYRKYNTDKLMDLLRALRNKYHHFNDLPEALEKEMGPLPGGFYNYFATRFPNMLMAIYGVLQENLTHEDVFRQFF</sequence>
<evidence type="ECO:0000256" key="5">
    <source>
        <dbReference type="ARBA" id="ARBA00022679"/>
    </source>
</evidence>
<evidence type="ECO:0000256" key="21">
    <source>
        <dbReference type="SAM" id="MobiDB-lite"/>
    </source>
</evidence>
<dbReference type="PANTHER" id="PTHR13954:SF6">
    <property type="entry name" value="NON-SPECIFIC SERINE_THREONINE PROTEIN KINASE"/>
    <property type="match status" value="1"/>
</dbReference>
<dbReference type="Gene3D" id="2.130.10.10">
    <property type="entry name" value="YVTN repeat-like/Quinoprotein amine dehydrogenase"/>
    <property type="match status" value="1"/>
</dbReference>
<keyword evidence="11" id="KW-0378">Hydrolase</keyword>
<evidence type="ECO:0000256" key="10">
    <source>
        <dbReference type="ARBA" id="ARBA00022777"/>
    </source>
</evidence>
<dbReference type="AlphaFoldDB" id="W6MGZ3"/>
<evidence type="ECO:0000256" key="22">
    <source>
        <dbReference type="SAM" id="SignalP"/>
    </source>
</evidence>
<dbReference type="GO" id="GO:0005634">
    <property type="term" value="C:nucleus"/>
    <property type="evidence" value="ECO:0007669"/>
    <property type="project" value="EnsemblFungi"/>
</dbReference>
<keyword evidence="8 22" id="KW-0732">Signal</keyword>
<dbReference type="SMART" id="SM00220">
    <property type="entry name" value="S_TKc"/>
    <property type="match status" value="1"/>
</dbReference>
<evidence type="ECO:0000256" key="3">
    <source>
        <dbReference type="ARBA" id="ARBA00012513"/>
    </source>
</evidence>
<evidence type="ECO:0000259" key="24">
    <source>
        <dbReference type="PROSITE" id="PS51392"/>
    </source>
</evidence>
<feature type="chain" id="PRO_5004878632" description="non-specific serine/threonine protein kinase" evidence="22">
    <location>
        <begin position="24"/>
        <end position="1148"/>
    </location>
</feature>
<feature type="compositionally biased region" description="Polar residues" evidence="21">
    <location>
        <begin position="668"/>
        <end position="685"/>
    </location>
</feature>
<dbReference type="GO" id="GO:0051082">
    <property type="term" value="F:unfolded protein binding"/>
    <property type="evidence" value="ECO:0007669"/>
    <property type="project" value="EnsemblFungi"/>
</dbReference>
<keyword evidence="13" id="KW-0460">Magnesium</keyword>
<evidence type="ECO:0000256" key="8">
    <source>
        <dbReference type="ARBA" id="ARBA00022729"/>
    </source>
</evidence>
<evidence type="ECO:0000313" key="26">
    <source>
        <dbReference type="Proteomes" id="UP000019384"/>
    </source>
</evidence>
<keyword evidence="17" id="KW-0834">Unfolded protein response</keyword>
<dbReference type="Proteomes" id="UP000019384">
    <property type="component" value="Unassembled WGS sequence"/>
</dbReference>
<keyword evidence="12" id="KW-0067">ATP-binding</keyword>
<dbReference type="GO" id="GO:0016787">
    <property type="term" value="F:hydrolase activity"/>
    <property type="evidence" value="ECO:0007669"/>
    <property type="project" value="UniProtKB-KW"/>
</dbReference>
<feature type="compositionally biased region" description="Basic residues" evidence="21">
    <location>
        <begin position="652"/>
        <end position="667"/>
    </location>
</feature>
<protein>
    <recommendedName>
        <fullName evidence="3">non-specific serine/threonine protein kinase</fullName>
        <ecNumber evidence="3">2.7.11.1</ecNumber>
    </recommendedName>
</protein>
<dbReference type="InterPro" id="IPR011047">
    <property type="entry name" value="Quinoprotein_ADH-like_sf"/>
</dbReference>
<dbReference type="HOGENOM" id="CLU_004875_2_1_1"/>
<dbReference type="Gene3D" id="3.30.200.20">
    <property type="entry name" value="Phosphorylase Kinase, domain 1"/>
    <property type="match status" value="1"/>
</dbReference>
<dbReference type="PROSITE" id="PS00108">
    <property type="entry name" value="PROTEIN_KINASE_ST"/>
    <property type="match status" value="1"/>
</dbReference>
<evidence type="ECO:0000256" key="2">
    <source>
        <dbReference type="ARBA" id="ARBA00004479"/>
    </source>
</evidence>
<feature type="signal peptide" evidence="22">
    <location>
        <begin position="1"/>
        <end position="23"/>
    </location>
</feature>
<reference evidence="25" key="2">
    <citation type="submission" date="2014-02" db="EMBL/GenBank/DDBJ databases">
        <title>Complete DNA sequence of /Kuraishia capsulata/ illustrates novel genomic features among budding yeasts (/Saccharomycotina/).</title>
        <authorList>
            <person name="Morales L."/>
            <person name="Noel B."/>
            <person name="Porcel B."/>
            <person name="Marcet-Houben M."/>
            <person name="Hullo M-F."/>
            <person name="Sacerdot C."/>
            <person name="Tekaia F."/>
            <person name="Leh-Louis V."/>
            <person name="Despons L."/>
            <person name="Khanna V."/>
            <person name="Aury J-M."/>
            <person name="Barbe V."/>
            <person name="Couloux A."/>
            <person name="Labadie K."/>
            <person name="Pelletier E."/>
            <person name="Souciet J-L."/>
            <person name="Boekhout T."/>
            <person name="Gabaldon T."/>
            <person name="Wincker P."/>
            <person name="Dujon B."/>
        </authorList>
    </citation>
    <scope>NUCLEOTIDE SEQUENCE</scope>
    <source>
        <strain evidence="25">CBS 1993</strain>
    </source>
</reference>
<comment type="subcellular location">
    <subcellularLocation>
        <location evidence="2">Membrane</location>
        <topology evidence="2">Single-pass type I membrane protein</topology>
    </subcellularLocation>
</comment>
<dbReference type="GO" id="GO:0004674">
    <property type="term" value="F:protein serine/threonine kinase activity"/>
    <property type="evidence" value="ECO:0007669"/>
    <property type="project" value="UniProtKB-KW"/>
</dbReference>
<dbReference type="GO" id="GO:0070059">
    <property type="term" value="P:intrinsic apoptotic signaling pathway in response to endoplasmic reticulum stress"/>
    <property type="evidence" value="ECO:0007669"/>
    <property type="project" value="TreeGrafter"/>
</dbReference>
<dbReference type="Gene3D" id="1.20.1440.180">
    <property type="entry name" value="KEN domain"/>
    <property type="match status" value="1"/>
</dbReference>
<evidence type="ECO:0000256" key="7">
    <source>
        <dbReference type="ARBA" id="ARBA00022723"/>
    </source>
</evidence>
<dbReference type="InterPro" id="IPR011009">
    <property type="entry name" value="Kinase-like_dom_sf"/>
</dbReference>
<evidence type="ECO:0000256" key="20">
    <source>
        <dbReference type="ARBA" id="ARBA00048977"/>
    </source>
</evidence>
<dbReference type="InterPro" id="IPR010513">
    <property type="entry name" value="KEN_dom"/>
</dbReference>
<evidence type="ECO:0000256" key="13">
    <source>
        <dbReference type="ARBA" id="ARBA00022842"/>
    </source>
</evidence>
<evidence type="ECO:0000256" key="14">
    <source>
        <dbReference type="ARBA" id="ARBA00022989"/>
    </source>
</evidence>
<feature type="domain" description="Protein kinase" evidence="23">
    <location>
        <begin position="703"/>
        <end position="1015"/>
    </location>
</feature>
<dbReference type="GO" id="GO:0006020">
    <property type="term" value="P:inositol metabolic process"/>
    <property type="evidence" value="ECO:0007669"/>
    <property type="project" value="EnsemblFungi"/>
</dbReference>
<dbReference type="InterPro" id="IPR015943">
    <property type="entry name" value="WD40/YVTN_repeat-like_dom_sf"/>
</dbReference>
<evidence type="ECO:0000256" key="17">
    <source>
        <dbReference type="ARBA" id="ARBA00023230"/>
    </source>
</evidence>
<organism evidence="25 26">
    <name type="scientific">Kuraishia capsulata CBS 1993</name>
    <dbReference type="NCBI Taxonomy" id="1382522"/>
    <lineage>
        <taxon>Eukaryota</taxon>
        <taxon>Fungi</taxon>
        <taxon>Dikarya</taxon>
        <taxon>Ascomycota</taxon>
        <taxon>Saccharomycotina</taxon>
        <taxon>Pichiomycetes</taxon>
        <taxon>Pichiales</taxon>
        <taxon>Pichiaceae</taxon>
        <taxon>Kuraishia</taxon>
    </lineage>
</organism>
<dbReference type="SUPFAM" id="SSF50998">
    <property type="entry name" value="Quinoprotein alcohol dehydrogenase-like"/>
    <property type="match status" value="1"/>
</dbReference>
<dbReference type="PANTHER" id="PTHR13954">
    <property type="entry name" value="IRE1-RELATED"/>
    <property type="match status" value="1"/>
</dbReference>
<dbReference type="PROSITE" id="PS51392">
    <property type="entry name" value="KEN"/>
    <property type="match status" value="1"/>
</dbReference>
<dbReference type="FunFam" id="1.10.510.10:FF:000572">
    <property type="entry name" value="Serine/threonine-protein kinase/endoribonuclease IRE1"/>
    <property type="match status" value="1"/>
</dbReference>
<dbReference type="Gene3D" id="1.10.510.10">
    <property type="entry name" value="Transferase(Phosphotransferase) domain 1"/>
    <property type="match status" value="1"/>
</dbReference>
<dbReference type="SUPFAM" id="SSF56112">
    <property type="entry name" value="Protein kinase-like (PK-like)"/>
    <property type="match status" value="1"/>
</dbReference>
<dbReference type="GO" id="GO:0005524">
    <property type="term" value="F:ATP binding"/>
    <property type="evidence" value="ECO:0007669"/>
    <property type="project" value="UniProtKB-KW"/>
</dbReference>
<evidence type="ECO:0000256" key="12">
    <source>
        <dbReference type="ARBA" id="ARBA00022840"/>
    </source>
</evidence>
<keyword evidence="26" id="KW-1185">Reference proteome</keyword>
<dbReference type="FunFam" id="1.20.1440.180:FF:000002">
    <property type="entry name" value="Serine/threonine-protein kinase/endoribonuclease IRE1"/>
    <property type="match status" value="1"/>
</dbReference>
<dbReference type="GO" id="GO:0034067">
    <property type="term" value="P:protein localization to Golgi apparatus"/>
    <property type="evidence" value="ECO:0007669"/>
    <property type="project" value="EnsemblFungi"/>
</dbReference>
<evidence type="ECO:0000256" key="4">
    <source>
        <dbReference type="ARBA" id="ARBA00022527"/>
    </source>
</evidence>
<dbReference type="SMART" id="SM00564">
    <property type="entry name" value="PQQ"/>
    <property type="match status" value="2"/>
</dbReference>
<dbReference type="InterPro" id="IPR008271">
    <property type="entry name" value="Ser/Thr_kinase_AS"/>
</dbReference>
<evidence type="ECO:0000256" key="11">
    <source>
        <dbReference type="ARBA" id="ARBA00022801"/>
    </source>
</evidence>
<dbReference type="GO" id="GO:0036498">
    <property type="term" value="P:IRE1-mediated unfolded protein response"/>
    <property type="evidence" value="ECO:0007669"/>
    <property type="project" value="EnsemblFungi"/>
</dbReference>
<dbReference type="RefSeq" id="XP_022456908.1">
    <property type="nucleotide sequence ID" value="XM_022605439.1"/>
</dbReference>
<dbReference type="GeneID" id="34518296"/>
<feature type="compositionally biased region" description="Basic and acidic residues" evidence="21">
    <location>
        <begin position="611"/>
        <end position="623"/>
    </location>
</feature>
<dbReference type="GO" id="GO:1990604">
    <property type="term" value="C:IRE1-TRAF2-ASK1 complex"/>
    <property type="evidence" value="ECO:0007669"/>
    <property type="project" value="TreeGrafter"/>
</dbReference>
<comment type="cofactor">
    <cofactor evidence="1">
        <name>Mg(2+)</name>
        <dbReference type="ChEBI" id="CHEBI:18420"/>
    </cofactor>
</comment>
<dbReference type="OrthoDB" id="63989at2759"/>
<evidence type="ECO:0000313" key="25">
    <source>
        <dbReference type="EMBL" id="CDK24893.1"/>
    </source>
</evidence>
<reference evidence="25" key="1">
    <citation type="submission" date="2013-12" db="EMBL/GenBank/DDBJ databases">
        <authorList>
            <person name="Genoscope - CEA"/>
        </authorList>
    </citation>
    <scope>NUCLEOTIDE SEQUENCE</scope>
    <source>
        <strain evidence="25">CBS 1993</strain>
    </source>
</reference>
<keyword evidence="4" id="KW-0723">Serine/threonine-protein kinase</keyword>
<evidence type="ECO:0000256" key="15">
    <source>
        <dbReference type="ARBA" id="ARBA00023136"/>
    </source>
</evidence>
<comment type="catalytic activity">
    <reaction evidence="19">
        <text>L-threonyl-[protein] + ATP = O-phospho-L-threonyl-[protein] + ADP + H(+)</text>
        <dbReference type="Rhea" id="RHEA:46608"/>
        <dbReference type="Rhea" id="RHEA-COMP:11060"/>
        <dbReference type="Rhea" id="RHEA-COMP:11605"/>
        <dbReference type="ChEBI" id="CHEBI:15378"/>
        <dbReference type="ChEBI" id="CHEBI:30013"/>
        <dbReference type="ChEBI" id="CHEBI:30616"/>
        <dbReference type="ChEBI" id="CHEBI:61977"/>
        <dbReference type="ChEBI" id="CHEBI:456216"/>
        <dbReference type="EC" id="2.7.11.1"/>
    </reaction>
    <physiologicalReaction direction="left-to-right" evidence="19">
        <dbReference type="Rhea" id="RHEA:46609"/>
    </physiologicalReaction>
</comment>
<dbReference type="STRING" id="1382522.W6MGZ3"/>
<keyword evidence="5" id="KW-0808">Transferase</keyword>
<dbReference type="InterPro" id="IPR038357">
    <property type="entry name" value="KEN_sf"/>
</dbReference>
<keyword evidence="10" id="KW-0418">Kinase</keyword>
<evidence type="ECO:0000256" key="9">
    <source>
        <dbReference type="ARBA" id="ARBA00022741"/>
    </source>
</evidence>
<keyword evidence="6" id="KW-0812">Transmembrane</keyword>
<dbReference type="EC" id="2.7.11.1" evidence="3"/>
<dbReference type="InterPro" id="IPR045133">
    <property type="entry name" value="IRE1/2-like"/>
</dbReference>
<keyword evidence="15" id="KW-0472">Membrane</keyword>
<accession>W6MGZ3</accession>
<dbReference type="InterPro" id="IPR000719">
    <property type="entry name" value="Prot_kinase_dom"/>
</dbReference>
<dbReference type="CDD" id="cd10422">
    <property type="entry name" value="RNase_Ire1"/>
    <property type="match status" value="1"/>
</dbReference>
<dbReference type="EMBL" id="HG793125">
    <property type="protein sequence ID" value="CDK24893.1"/>
    <property type="molecule type" value="Genomic_DNA"/>
</dbReference>
<feature type="domain" description="KEN" evidence="24">
    <location>
        <begin position="1018"/>
        <end position="1148"/>
    </location>
</feature>
<evidence type="ECO:0000256" key="1">
    <source>
        <dbReference type="ARBA" id="ARBA00001946"/>
    </source>
</evidence>
<keyword evidence="7" id="KW-0479">Metal-binding</keyword>
<keyword evidence="9" id="KW-0547">Nucleotide-binding</keyword>
<dbReference type="GO" id="GO:0004521">
    <property type="term" value="F:RNA endonuclease activity"/>
    <property type="evidence" value="ECO:0007669"/>
    <property type="project" value="EnsemblFungi"/>
</dbReference>
<dbReference type="GO" id="GO:1990332">
    <property type="term" value="C:Ire1 complex"/>
    <property type="evidence" value="ECO:0007669"/>
    <property type="project" value="EnsemblFungi"/>
</dbReference>
<evidence type="ECO:0000256" key="6">
    <source>
        <dbReference type="ARBA" id="ARBA00022692"/>
    </source>
</evidence>
<gene>
    <name evidence="25" type="ORF">KUCA_T00000860001</name>
</gene>
<evidence type="ECO:0000256" key="19">
    <source>
        <dbReference type="ARBA" id="ARBA00048659"/>
    </source>
</evidence>
<dbReference type="Pfam" id="PF00069">
    <property type="entry name" value="Pkinase"/>
    <property type="match status" value="1"/>
</dbReference>
<name>W6MGZ3_9ASCO</name>